<dbReference type="KEGG" id="vg:77951818"/>
<protein>
    <submittedName>
        <fullName evidence="1">Uncharacterized protein</fullName>
    </submittedName>
</protein>
<gene>
    <name evidence="1" type="primary">62</name>
    <name evidence="1" type="ORF">SEA_CLAWZ_62</name>
</gene>
<proteinExistence type="predicted"/>
<dbReference type="Proteomes" id="UP000821895">
    <property type="component" value="Segment"/>
</dbReference>
<keyword evidence="2" id="KW-1185">Reference proteome</keyword>
<sequence length="49" mass="5517">MDGELVGVIWEIEEPHLRSMLERAAAGESVDMILLGEMANAEHEHRTQD</sequence>
<organism evidence="1 2">
    <name type="scientific">Gordonia phage Clawz</name>
    <dbReference type="NCBI Taxonomy" id="2743910"/>
    <lineage>
        <taxon>Viruses</taxon>
        <taxon>Duplodnaviria</taxon>
        <taxon>Heunggongvirae</taxon>
        <taxon>Uroviricota</taxon>
        <taxon>Caudoviricetes</taxon>
        <taxon>Clawzvirus</taxon>
        <taxon>Clawzvirus clawz</taxon>
    </lineage>
</organism>
<name>A0AAE7K697_9CAUD</name>
<evidence type="ECO:0000313" key="1">
    <source>
        <dbReference type="EMBL" id="QKY79974.1"/>
    </source>
</evidence>
<dbReference type="RefSeq" id="YP_010675491.1">
    <property type="nucleotide sequence ID" value="NC_071004.1"/>
</dbReference>
<accession>A0AAE7K697</accession>
<dbReference type="GeneID" id="77951818"/>
<reference evidence="1" key="1">
    <citation type="submission" date="2020-05" db="EMBL/GenBank/DDBJ databases">
        <authorList>
            <person name="Conneilly E.M."/>
            <person name="Corace M.L."/>
            <person name="Daly D."/>
            <person name="Dejene M.A."/>
            <person name="Deng Y."/>
            <person name="Kelly J.M."/>
            <person name="Masiello C.S."/>
            <person name="McDonough D."/>
            <person name="Musser E."/>
            <person name="Pecorale A.L."/>
            <person name="Ray R.F."/>
            <person name="Regan I.M."/>
            <person name="Shedd N.A."/>
            <person name="Tatone J.R."/>
            <person name="Tocci C.W."/>
            <person name="Zarate C.M."/>
            <person name="Whitefleet-Smith J.L."/>
            <person name="Garlena R.A."/>
            <person name="Russell D.A."/>
            <person name="Pope W.H."/>
            <person name="Jacobs-Sera D."/>
            <person name="Hatfull G.F."/>
        </authorList>
    </citation>
    <scope>NUCLEOTIDE SEQUENCE</scope>
</reference>
<evidence type="ECO:0000313" key="2">
    <source>
        <dbReference type="Proteomes" id="UP000821895"/>
    </source>
</evidence>
<dbReference type="EMBL" id="MT498058">
    <property type="protein sequence ID" value="QKY79974.1"/>
    <property type="molecule type" value="Genomic_DNA"/>
</dbReference>